<dbReference type="Proteomes" id="UP000011761">
    <property type="component" value="Unassembled WGS sequence"/>
</dbReference>
<reference evidence="1 2" key="1">
    <citation type="journal article" date="2012" name="PLoS Pathog.">
        <title>Diverse lifestyles and strategies of plant pathogenesis encoded in the genomes of eighteen Dothideomycetes fungi.</title>
        <authorList>
            <person name="Ohm R.A."/>
            <person name="Feau N."/>
            <person name="Henrissat B."/>
            <person name="Schoch C.L."/>
            <person name="Horwitz B.A."/>
            <person name="Barry K.W."/>
            <person name="Condon B.J."/>
            <person name="Copeland A.C."/>
            <person name="Dhillon B."/>
            <person name="Glaser F."/>
            <person name="Hesse C.N."/>
            <person name="Kosti I."/>
            <person name="LaButti K."/>
            <person name="Lindquist E.A."/>
            <person name="Lucas S."/>
            <person name="Salamov A.A."/>
            <person name="Bradshaw R.E."/>
            <person name="Ciuffetti L."/>
            <person name="Hamelin R.C."/>
            <person name="Kema G.H.J."/>
            <person name="Lawrence C."/>
            <person name="Scott J.A."/>
            <person name="Spatafora J.W."/>
            <person name="Turgeon B.G."/>
            <person name="de Wit P.J.G.M."/>
            <person name="Zhong S."/>
            <person name="Goodwin S.B."/>
            <person name="Grigoriev I.V."/>
        </authorList>
    </citation>
    <scope>NUCLEOTIDE SEQUENCE [LARGE SCALE GENOMIC DNA]</scope>
    <source>
        <strain evidence="1 2">UAMH 10762</strain>
    </source>
</reference>
<keyword evidence="2" id="KW-1185">Reference proteome</keyword>
<dbReference type="RefSeq" id="XP_007672256.1">
    <property type="nucleotide sequence ID" value="XM_007674066.1"/>
</dbReference>
<dbReference type="AlphaFoldDB" id="M2MVS7"/>
<dbReference type="HOGENOM" id="CLU_3013836_0_0_1"/>
<gene>
    <name evidence="1" type="ORF">BAUCODRAFT_29454</name>
</gene>
<name>M2MVS7_BAUPA</name>
<dbReference type="KEGG" id="bcom:BAUCODRAFT_29454"/>
<dbReference type="GeneID" id="19110941"/>
<sequence length="56" mass="5910">MGSRSPFSVTGSPIQVSVAVRSLRDSILKAHLERLASASAESTKVAEDRLALVAGW</sequence>
<evidence type="ECO:0000313" key="1">
    <source>
        <dbReference type="EMBL" id="EMD01072.1"/>
    </source>
</evidence>
<evidence type="ECO:0000313" key="2">
    <source>
        <dbReference type="Proteomes" id="UP000011761"/>
    </source>
</evidence>
<protein>
    <submittedName>
        <fullName evidence="1">Uncharacterized protein</fullName>
    </submittedName>
</protein>
<dbReference type="EMBL" id="KB445550">
    <property type="protein sequence ID" value="EMD01072.1"/>
    <property type="molecule type" value="Genomic_DNA"/>
</dbReference>
<organism evidence="1 2">
    <name type="scientific">Baudoinia panamericana (strain UAMH 10762)</name>
    <name type="common">Angels' share fungus</name>
    <name type="synonym">Baudoinia compniacensis (strain UAMH 10762)</name>
    <dbReference type="NCBI Taxonomy" id="717646"/>
    <lineage>
        <taxon>Eukaryota</taxon>
        <taxon>Fungi</taxon>
        <taxon>Dikarya</taxon>
        <taxon>Ascomycota</taxon>
        <taxon>Pezizomycotina</taxon>
        <taxon>Dothideomycetes</taxon>
        <taxon>Dothideomycetidae</taxon>
        <taxon>Mycosphaerellales</taxon>
        <taxon>Teratosphaeriaceae</taxon>
        <taxon>Baudoinia</taxon>
    </lineage>
</organism>
<accession>M2MVS7</accession>
<proteinExistence type="predicted"/>